<organism evidence="1 2">
    <name type="scientific">Ixodes persulcatus</name>
    <name type="common">Taiga tick</name>
    <dbReference type="NCBI Taxonomy" id="34615"/>
    <lineage>
        <taxon>Eukaryota</taxon>
        <taxon>Metazoa</taxon>
        <taxon>Ecdysozoa</taxon>
        <taxon>Arthropoda</taxon>
        <taxon>Chelicerata</taxon>
        <taxon>Arachnida</taxon>
        <taxon>Acari</taxon>
        <taxon>Parasitiformes</taxon>
        <taxon>Ixodida</taxon>
        <taxon>Ixodoidea</taxon>
        <taxon>Ixodidae</taxon>
        <taxon>Ixodinae</taxon>
        <taxon>Ixodes</taxon>
    </lineage>
</organism>
<dbReference type="Proteomes" id="UP000805193">
    <property type="component" value="Unassembled WGS sequence"/>
</dbReference>
<gene>
    <name evidence="1" type="ORF">HPB47_027833</name>
</gene>
<proteinExistence type="predicted"/>
<evidence type="ECO:0000313" key="1">
    <source>
        <dbReference type="EMBL" id="KAG0424971.1"/>
    </source>
</evidence>
<keyword evidence="2" id="KW-1185">Reference proteome</keyword>
<accession>A0AC60PX85</accession>
<name>A0AC60PX85_IXOPE</name>
<evidence type="ECO:0000313" key="2">
    <source>
        <dbReference type="Proteomes" id="UP000805193"/>
    </source>
</evidence>
<sequence>MKCWTCGVLWLVLLAAAKSDTLDGGSSCRLQPTTIRITRDQNDELGSLTRTCEGTVLVSRCEGTCISQVQPSITLPHGFLKECNCCRETYMNKREIQLQDCFDPNGQKLYGAEGSMTIFLEEPQDCSCHKCGADGPDPGSWQSTDKRTGGTLEGEFLRNVMDLTVLRKWLRLDPSGNKKNPRDPNSPGRMCVGSVISPKHVLTAGRCLWPVKTSPVYTVYYGSQRQKDQKPMAVVRVTRHPECRLLGREDRALHDLAVLEVAQRFPNDVFPVKIPKTSPGNMTGRLVKSAGWGNTVEEAPEEKKMNHSEVLQQAILRILSPAACMAKYPRADLQGQICANTRTGQPHLDDFGAPLVHTDEDDYLILGVFSWFDISTFPMSPFVFTSTLDHQEWIRSVIGKGTEHQ</sequence>
<dbReference type="EMBL" id="JABSTQ010009912">
    <property type="protein sequence ID" value="KAG0424971.1"/>
    <property type="molecule type" value="Genomic_DNA"/>
</dbReference>
<comment type="caution">
    <text evidence="1">The sequence shown here is derived from an EMBL/GenBank/DDBJ whole genome shotgun (WGS) entry which is preliminary data.</text>
</comment>
<reference evidence="1 2" key="1">
    <citation type="journal article" date="2020" name="Cell">
        <title>Large-Scale Comparative Analyses of Tick Genomes Elucidate Their Genetic Diversity and Vector Capacities.</title>
        <authorList>
            <consortium name="Tick Genome and Microbiome Consortium (TIGMIC)"/>
            <person name="Jia N."/>
            <person name="Wang J."/>
            <person name="Shi W."/>
            <person name="Du L."/>
            <person name="Sun Y."/>
            <person name="Zhan W."/>
            <person name="Jiang J.F."/>
            <person name="Wang Q."/>
            <person name="Zhang B."/>
            <person name="Ji P."/>
            <person name="Bell-Sakyi L."/>
            <person name="Cui X.M."/>
            <person name="Yuan T.T."/>
            <person name="Jiang B.G."/>
            <person name="Yang W.F."/>
            <person name="Lam T.T."/>
            <person name="Chang Q.C."/>
            <person name="Ding S.J."/>
            <person name="Wang X.J."/>
            <person name="Zhu J.G."/>
            <person name="Ruan X.D."/>
            <person name="Zhao L."/>
            <person name="Wei J.T."/>
            <person name="Ye R.Z."/>
            <person name="Que T.C."/>
            <person name="Du C.H."/>
            <person name="Zhou Y.H."/>
            <person name="Cheng J.X."/>
            <person name="Dai P.F."/>
            <person name="Guo W.B."/>
            <person name="Han X.H."/>
            <person name="Huang E.J."/>
            <person name="Li L.F."/>
            <person name="Wei W."/>
            <person name="Gao Y.C."/>
            <person name="Liu J.Z."/>
            <person name="Shao H.Z."/>
            <person name="Wang X."/>
            <person name="Wang C.C."/>
            <person name="Yang T.C."/>
            <person name="Huo Q.B."/>
            <person name="Li W."/>
            <person name="Chen H.Y."/>
            <person name="Chen S.E."/>
            <person name="Zhou L.G."/>
            <person name="Ni X.B."/>
            <person name="Tian J.H."/>
            <person name="Sheng Y."/>
            <person name="Liu T."/>
            <person name="Pan Y.S."/>
            <person name="Xia L.Y."/>
            <person name="Li J."/>
            <person name="Zhao F."/>
            <person name="Cao W.C."/>
        </authorList>
    </citation>
    <scope>NUCLEOTIDE SEQUENCE [LARGE SCALE GENOMIC DNA]</scope>
    <source>
        <strain evidence="1">Iper-2018</strain>
    </source>
</reference>
<protein>
    <submittedName>
        <fullName evidence="1">Uncharacterized protein</fullName>
    </submittedName>
</protein>